<reference evidence="10" key="1">
    <citation type="journal article" date="2019" name="Int. J. Syst. Evol. Microbiol.">
        <title>The Global Catalogue of Microorganisms (GCM) 10K type strain sequencing project: providing services to taxonomists for standard genome sequencing and annotation.</title>
        <authorList>
            <consortium name="The Broad Institute Genomics Platform"/>
            <consortium name="The Broad Institute Genome Sequencing Center for Infectious Disease"/>
            <person name="Wu L."/>
            <person name="Ma J."/>
        </authorList>
    </citation>
    <scope>NUCLEOTIDE SEQUENCE [LARGE SCALE GENOMIC DNA]</scope>
    <source>
        <strain evidence="10">CCUG 30340</strain>
    </source>
</reference>
<feature type="domain" description="Glutamine amidotransferase type-2" evidence="8">
    <location>
        <begin position="2"/>
        <end position="219"/>
    </location>
</feature>
<dbReference type="CDD" id="cd00712">
    <property type="entry name" value="AsnB"/>
    <property type="match status" value="1"/>
</dbReference>
<dbReference type="InterPro" id="IPR006426">
    <property type="entry name" value="Asn_synth_AEB"/>
</dbReference>
<comment type="catalytic activity">
    <reaction evidence="7">
        <text>L-aspartate + L-glutamine + ATP + H2O = L-asparagine + L-glutamate + AMP + diphosphate + H(+)</text>
        <dbReference type="Rhea" id="RHEA:12228"/>
        <dbReference type="ChEBI" id="CHEBI:15377"/>
        <dbReference type="ChEBI" id="CHEBI:15378"/>
        <dbReference type="ChEBI" id="CHEBI:29985"/>
        <dbReference type="ChEBI" id="CHEBI:29991"/>
        <dbReference type="ChEBI" id="CHEBI:30616"/>
        <dbReference type="ChEBI" id="CHEBI:33019"/>
        <dbReference type="ChEBI" id="CHEBI:58048"/>
        <dbReference type="ChEBI" id="CHEBI:58359"/>
        <dbReference type="ChEBI" id="CHEBI:456215"/>
        <dbReference type="EC" id="6.3.5.4"/>
    </reaction>
</comment>
<evidence type="ECO:0000256" key="3">
    <source>
        <dbReference type="ARBA" id="ARBA00012737"/>
    </source>
</evidence>
<dbReference type="NCBIfam" id="TIGR01536">
    <property type="entry name" value="asn_synth_AEB"/>
    <property type="match status" value="1"/>
</dbReference>
<keyword evidence="9" id="KW-0436">Ligase</keyword>
<evidence type="ECO:0000256" key="4">
    <source>
        <dbReference type="ARBA" id="ARBA00022741"/>
    </source>
</evidence>
<proteinExistence type="inferred from homology"/>
<dbReference type="Gene3D" id="3.40.50.620">
    <property type="entry name" value="HUPs"/>
    <property type="match status" value="2"/>
</dbReference>
<organism evidence="9 10">
    <name type="scientific">Dokdonella ginsengisoli</name>
    <dbReference type="NCBI Taxonomy" id="363846"/>
    <lineage>
        <taxon>Bacteria</taxon>
        <taxon>Pseudomonadati</taxon>
        <taxon>Pseudomonadota</taxon>
        <taxon>Gammaproteobacteria</taxon>
        <taxon>Lysobacterales</taxon>
        <taxon>Rhodanobacteraceae</taxon>
        <taxon>Dokdonella</taxon>
    </lineage>
</organism>
<dbReference type="PANTHER" id="PTHR43284:SF1">
    <property type="entry name" value="ASPARAGINE SYNTHETASE"/>
    <property type="match status" value="1"/>
</dbReference>
<dbReference type="CDD" id="cd01991">
    <property type="entry name" value="Asn_synthase_B_C"/>
    <property type="match status" value="1"/>
</dbReference>
<dbReference type="InterPro" id="IPR051786">
    <property type="entry name" value="ASN_synthetase/amidase"/>
</dbReference>
<evidence type="ECO:0000313" key="9">
    <source>
        <dbReference type="EMBL" id="MFC4819809.1"/>
    </source>
</evidence>
<dbReference type="PANTHER" id="PTHR43284">
    <property type="entry name" value="ASPARAGINE SYNTHETASE (GLUTAMINE-HYDROLYZING)"/>
    <property type="match status" value="1"/>
</dbReference>
<sequence>MCGIAGCWEPQAGRDADALAALARRMGQTLHHRGPDDDGVFVEAAAGLALAHRRLAIIDLTPLGHQPMPSADARYVIVYNGEIYNFEEVRSELAARGHSFRGHSDTEVLLAAIVEWGIDGALSRCDGMFAFALWDRAERQLWLARDRVGKKPLYYGRTPHGLVFGSELKALLGHPRFEPEIDTDALTSLLRYDYIPAPRSIYREVRKLEAGHCVRFDEATLAGTGWPPSRPFWDAQARIRAALANPFGGSEEDALAALDELLRSAVRLRLHADVPVGLFLSGGTDSSLIAALAQRESAQPVQSFTIAFADRHDVDGAYARRIAAHLGTAHTEFRVSGADALAVVPRLPEIYDEPFADVSMVPSVLVAQLARRQVKVALSGDGGDELFFGYSRYLRALRNWRWHAYLPQGLRRLLGRWLVRGDLEIARTGGLRTIGMEMAAEDIDGIYLNRISRWRSPLRVVHGAEEPPTAYTARPLADAGLSPAQRMMSLDFLAYLPEDVLVKLDRSGMSVGLEARSPLLDSRVAEFAFSLPDAMRARESEPKHLLKALLRRYLPDELVDRPKAGFGAPVGSWLSGPLREWADDLLSEESLRRDNLLDASSVLRRWNAFKRGERKWHTHLWSVVMLQSWLAWQRDFRAARRSA</sequence>
<protein>
    <recommendedName>
        <fullName evidence="3">asparagine synthase (glutamine-hydrolyzing)</fullName>
        <ecNumber evidence="3">6.3.5.4</ecNumber>
    </recommendedName>
</protein>
<dbReference type="SUPFAM" id="SSF56235">
    <property type="entry name" value="N-terminal nucleophile aminohydrolases (Ntn hydrolases)"/>
    <property type="match status" value="1"/>
</dbReference>
<dbReference type="PIRSF" id="PIRSF001589">
    <property type="entry name" value="Asn_synthetase_glu-h"/>
    <property type="match status" value="1"/>
</dbReference>
<dbReference type="EMBL" id="JBHSHD010000005">
    <property type="protein sequence ID" value="MFC4819809.1"/>
    <property type="molecule type" value="Genomic_DNA"/>
</dbReference>
<evidence type="ECO:0000256" key="6">
    <source>
        <dbReference type="ARBA" id="ARBA00022962"/>
    </source>
</evidence>
<keyword evidence="4" id="KW-0547">Nucleotide-binding</keyword>
<evidence type="ECO:0000256" key="5">
    <source>
        <dbReference type="ARBA" id="ARBA00022840"/>
    </source>
</evidence>
<keyword evidence="5" id="KW-0067">ATP-binding</keyword>
<accession>A0ABV9QT75</accession>
<keyword evidence="6" id="KW-0315">Glutamine amidotransferase</keyword>
<evidence type="ECO:0000313" key="10">
    <source>
        <dbReference type="Proteomes" id="UP001595886"/>
    </source>
</evidence>
<dbReference type="InterPro" id="IPR029055">
    <property type="entry name" value="Ntn_hydrolases_N"/>
</dbReference>
<dbReference type="InterPro" id="IPR033738">
    <property type="entry name" value="AsnB_N"/>
</dbReference>
<dbReference type="PROSITE" id="PS51278">
    <property type="entry name" value="GATASE_TYPE_2"/>
    <property type="match status" value="1"/>
</dbReference>
<dbReference type="Gene3D" id="3.60.20.10">
    <property type="entry name" value="Glutamine Phosphoribosylpyrophosphate, subunit 1, domain 1"/>
    <property type="match status" value="1"/>
</dbReference>
<keyword evidence="10" id="KW-1185">Reference proteome</keyword>
<comment type="caution">
    <text evidence="9">The sequence shown here is derived from an EMBL/GenBank/DDBJ whole genome shotgun (WGS) entry which is preliminary data.</text>
</comment>
<evidence type="ECO:0000256" key="7">
    <source>
        <dbReference type="ARBA" id="ARBA00048741"/>
    </source>
</evidence>
<dbReference type="InterPro" id="IPR001962">
    <property type="entry name" value="Asn_synthase"/>
</dbReference>
<dbReference type="GO" id="GO:0004066">
    <property type="term" value="F:asparagine synthase (glutamine-hydrolyzing) activity"/>
    <property type="evidence" value="ECO:0007669"/>
    <property type="project" value="UniProtKB-EC"/>
</dbReference>
<evidence type="ECO:0000256" key="2">
    <source>
        <dbReference type="ARBA" id="ARBA00005752"/>
    </source>
</evidence>
<dbReference type="RefSeq" id="WP_380019603.1">
    <property type="nucleotide sequence ID" value="NZ_JBHSHD010000005.1"/>
</dbReference>
<name>A0ABV9QT75_9GAMM</name>
<comment type="similarity">
    <text evidence="2">Belongs to the asparagine synthetase family.</text>
</comment>
<evidence type="ECO:0000256" key="1">
    <source>
        <dbReference type="ARBA" id="ARBA00005187"/>
    </source>
</evidence>
<dbReference type="EC" id="6.3.5.4" evidence="3"/>
<dbReference type="Pfam" id="PF00733">
    <property type="entry name" value="Asn_synthase"/>
    <property type="match status" value="1"/>
</dbReference>
<comment type="pathway">
    <text evidence="1">Amino-acid biosynthesis; L-asparagine biosynthesis; L-asparagine from L-aspartate (L-Gln route): step 1/1.</text>
</comment>
<dbReference type="InterPro" id="IPR014729">
    <property type="entry name" value="Rossmann-like_a/b/a_fold"/>
</dbReference>
<dbReference type="Pfam" id="PF13522">
    <property type="entry name" value="GATase_6"/>
    <property type="match status" value="1"/>
</dbReference>
<dbReference type="Proteomes" id="UP001595886">
    <property type="component" value="Unassembled WGS sequence"/>
</dbReference>
<dbReference type="InterPro" id="IPR017932">
    <property type="entry name" value="GATase_2_dom"/>
</dbReference>
<evidence type="ECO:0000259" key="8">
    <source>
        <dbReference type="PROSITE" id="PS51278"/>
    </source>
</evidence>
<dbReference type="SUPFAM" id="SSF52402">
    <property type="entry name" value="Adenine nucleotide alpha hydrolases-like"/>
    <property type="match status" value="1"/>
</dbReference>
<gene>
    <name evidence="9" type="primary">asnB</name>
    <name evidence="9" type="ORF">ACFO6Q_05715</name>
</gene>